<dbReference type="PANTHER" id="PTHR21879">
    <property type="entry name" value="FI03362P-RELATED-RELATED"/>
    <property type="match status" value="1"/>
</dbReference>
<keyword evidence="2" id="KW-0472">Membrane</keyword>
<dbReference type="EMBL" id="JBDJPC010000007">
    <property type="protein sequence ID" value="KAL1494631.1"/>
    <property type="molecule type" value="Genomic_DNA"/>
</dbReference>
<keyword evidence="5" id="KW-1185">Reference proteome</keyword>
<feature type="chain" id="PRO_5044895243" evidence="3">
    <location>
        <begin position="19"/>
        <end position="266"/>
    </location>
</feature>
<evidence type="ECO:0000256" key="2">
    <source>
        <dbReference type="SAM" id="Phobius"/>
    </source>
</evidence>
<keyword evidence="2" id="KW-0812">Transmembrane</keyword>
<organism evidence="4 5">
    <name type="scientific">Hypothenemus hampei</name>
    <name type="common">Coffee berry borer</name>
    <dbReference type="NCBI Taxonomy" id="57062"/>
    <lineage>
        <taxon>Eukaryota</taxon>
        <taxon>Metazoa</taxon>
        <taxon>Ecdysozoa</taxon>
        <taxon>Arthropoda</taxon>
        <taxon>Hexapoda</taxon>
        <taxon>Insecta</taxon>
        <taxon>Pterygota</taxon>
        <taxon>Neoptera</taxon>
        <taxon>Endopterygota</taxon>
        <taxon>Coleoptera</taxon>
        <taxon>Polyphaga</taxon>
        <taxon>Cucujiformia</taxon>
        <taxon>Curculionidae</taxon>
        <taxon>Scolytinae</taxon>
        <taxon>Hypothenemus</taxon>
    </lineage>
</organism>
<protein>
    <submittedName>
        <fullName evidence="4">Uncharacterized protein</fullName>
    </submittedName>
</protein>
<evidence type="ECO:0000313" key="5">
    <source>
        <dbReference type="Proteomes" id="UP001566132"/>
    </source>
</evidence>
<keyword evidence="2" id="KW-1133">Transmembrane helix</keyword>
<keyword evidence="3" id="KW-0732">Signal</keyword>
<feature type="region of interest" description="Disordered" evidence="1">
    <location>
        <begin position="218"/>
        <end position="246"/>
    </location>
</feature>
<dbReference type="AlphaFoldDB" id="A0ABD1EIU4"/>
<name>A0ABD1EIU4_HYPHA</name>
<evidence type="ECO:0000256" key="3">
    <source>
        <dbReference type="SAM" id="SignalP"/>
    </source>
</evidence>
<dbReference type="Pfam" id="PF07898">
    <property type="entry name" value="DUF1676"/>
    <property type="match status" value="1"/>
</dbReference>
<feature type="compositionally biased region" description="Gly residues" evidence="1">
    <location>
        <begin position="218"/>
        <end position="243"/>
    </location>
</feature>
<evidence type="ECO:0000256" key="1">
    <source>
        <dbReference type="SAM" id="MobiDB-lite"/>
    </source>
</evidence>
<dbReference type="Proteomes" id="UP001566132">
    <property type="component" value="Unassembled WGS sequence"/>
</dbReference>
<evidence type="ECO:0000313" key="4">
    <source>
        <dbReference type="EMBL" id="KAL1494631.1"/>
    </source>
</evidence>
<reference evidence="4 5" key="1">
    <citation type="submission" date="2024-05" db="EMBL/GenBank/DDBJ databases">
        <title>Genetic variation in Jamaican populations of the coffee berry borer (Hypothenemus hampei).</title>
        <authorList>
            <person name="Errbii M."/>
            <person name="Myrie A."/>
        </authorList>
    </citation>
    <scope>NUCLEOTIDE SEQUENCE [LARGE SCALE GENOMIC DNA]</scope>
    <source>
        <strain evidence="4">JA-Hopewell-2020-01-JO</strain>
        <tissue evidence="4">Whole body</tissue>
    </source>
</reference>
<dbReference type="InterPro" id="IPR012464">
    <property type="entry name" value="DUF1676"/>
</dbReference>
<dbReference type="PANTHER" id="PTHR21879:SF12">
    <property type="entry name" value="OSIRIS 12"/>
    <property type="match status" value="1"/>
</dbReference>
<feature type="signal peptide" evidence="3">
    <location>
        <begin position="1"/>
        <end position="18"/>
    </location>
</feature>
<sequence>MRRSFMLAMAFCALGVIAQDSFEGASVRFMLKIYDECANSASFSPCLKKKAVNFLDRVARMDKLPLMEGVALIKSKDALITEHQITENEIEQNLPRNLDGQEEVLNTMLSERVNNLLGSRTIEISMPKVSELIEEGRGKGGGGGGNGGGGGGGGKNKMGGMMGGMMMAVAAKMAALIPIAIAGLFLLAGKALITAKIALLISGIIAIKKLFSKHGGSGGHGGGGWSSGGGGGGGGGWQSSGGGWDKRSMDEAQQLAYKAYAKSAVN</sequence>
<gene>
    <name evidence="4" type="ORF">ABEB36_010201</name>
</gene>
<feature type="transmembrane region" description="Helical" evidence="2">
    <location>
        <begin position="165"/>
        <end position="187"/>
    </location>
</feature>
<comment type="caution">
    <text evidence="4">The sequence shown here is derived from an EMBL/GenBank/DDBJ whole genome shotgun (WGS) entry which is preliminary data.</text>
</comment>
<proteinExistence type="predicted"/>
<accession>A0ABD1EIU4</accession>